<keyword evidence="5" id="KW-0812">Transmembrane</keyword>
<evidence type="ECO:0000313" key="8">
    <source>
        <dbReference type="EMBL" id="HJC46909.1"/>
    </source>
</evidence>
<evidence type="ECO:0000256" key="1">
    <source>
        <dbReference type="ARBA" id="ARBA00004196"/>
    </source>
</evidence>
<accession>A0A9D2PB28</accession>
<feature type="domain" description="Multidrug resistance protein MdtA-like barrel-sandwich hybrid" evidence="6">
    <location>
        <begin position="78"/>
        <end position="372"/>
    </location>
</feature>
<dbReference type="InterPro" id="IPR058625">
    <property type="entry name" value="MdtA-like_BSH"/>
</dbReference>
<keyword evidence="5" id="KW-1133">Transmembrane helix</keyword>
<dbReference type="Pfam" id="PF25990">
    <property type="entry name" value="Beta-barrel_YknX"/>
    <property type="match status" value="1"/>
</dbReference>
<evidence type="ECO:0000256" key="5">
    <source>
        <dbReference type="SAM" id="Phobius"/>
    </source>
</evidence>
<feature type="transmembrane region" description="Helical" evidence="5">
    <location>
        <begin position="20"/>
        <end position="37"/>
    </location>
</feature>
<keyword evidence="2 3" id="KW-0175">Coiled coil</keyword>
<proteinExistence type="predicted"/>
<sequence>MQTDPGKKKKGKKKGKKRLLIAGGVIALAIVGGALFLHRRQEAASSQAQTQRTATVQRQDITSTLSASGSLEAKDSYNITSLVEGEVLSADFEEGDQVTEGQVLYQIDSSSMESQLTSAQNSLQRAQDDLADAQADYNEAASKFSGNTYKSTRSGYIRNLYIEAGDRVSGQTTVADIYDDATMKLKVPFLSSDAAAIAAGTECTVTLTDTGEVLTGTVTSVSNMDETISGGRIVRYVHVQVTNPGGLTTSHMAVVTVGDLTCVEEGTFEPAVETTMTAEDLDSSVEVEALLVSEGDYVTVGTPLFSMTASSADRLMRNYESSLDSAKQQVENAENSIETTQDNYDDYTITAPISGQVITKNVNAGETITRDSNSDTTLAIIYDLSELTFEMSIDEMDIQSVKVGQKVEVAADAFEGQTFTGTVTNVSINGSYSNGVTNYPVTVTMDEVGDLIPGMNVTGTIILDEASDVLAIPADSLMRGNRVYVKDASAEAEPGVPAGFRSVEVETGLISDQFVEIVSGLSEGDEVYVDESSADTGASMMPMGGMGGMGGGPGGGMGGGPGGGGGMGPR</sequence>
<gene>
    <name evidence="8" type="ORF">IAA04_02515</name>
</gene>
<dbReference type="Gene3D" id="2.40.50.100">
    <property type="match status" value="2"/>
</dbReference>
<dbReference type="Pfam" id="PF25917">
    <property type="entry name" value="BSH_RND"/>
    <property type="match status" value="1"/>
</dbReference>
<keyword evidence="5" id="KW-0472">Membrane</keyword>
<comment type="subcellular location">
    <subcellularLocation>
        <location evidence="1">Cell envelope</location>
    </subcellularLocation>
</comment>
<evidence type="ECO:0000259" key="6">
    <source>
        <dbReference type="Pfam" id="PF25917"/>
    </source>
</evidence>
<evidence type="ECO:0000256" key="3">
    <source>
        <dbReference type="SAM" id="Coils"/>
    </source>
</evidence>
<dbReference type="PANTHER" id="PTHR32347:SF14">
    <property type="entry name" value="EFFLUX SYSTEM COMPONENT YKNX-RELATED"/>
    <property type="match status" value="1"/>
</dbReference>
<dbReference type="Gene3D" id="2.40.30.170">
    <property type="match status" value="2"/>
</dbReference>
<feature type="coiled-coil region" evidence="3">
    <location>
        <begin position="109"/>
        <end position="143"/>
    </location>
</feature>
<dbReference type="GO" id="GO:0030313">
    <property type="term" value="C:cell envelope"/>
    <property type="evidence" value="ECO:0007669"/>
    <property type="project" value="UniProtKB-SubCell"/>
</dbReference>
<feature type="coiled-coil region" evidence="3">
    <location>
        <begin position="309"/>
        <end position="350"/>
    </location>
</feature>
<evidence type="ECO:0000313" key="9">
    <source>
        <dbReference type="Proteomes" id="UP000823883"/>
    </source>
</evidence>
<dbReference type="InterPro" id="IPR058636">
    <property type="entry name" value="Beta-barrel_YknX"/>
</dbReference>
<feature type="region of interest" description="Disordered" evidence="4">
    <location>
        <begin position="551"/>
        <end position="570"/>
    </location>
</feature>
<dbReference type="PANTHER" id="PTHR32347">
    <property type="entry name" value="EFFLUX SYSTEM COMPONENT YKNX-RELATED"/>
    <property type="match status" value="1"/>
</dbReference>
<organism evidence="8 9">
    <name type="scientific">Candidatus Lachnoclostridium pullistercoris</name>
    <dbReference type="NCBI Taxonomy" id="2838632"/>
    <lineage>
        <taxon>Bacteria</taxon>
        <taxon>Bacillati</taxon>
        <taxon>Bacillota</taxon>
        <taxon>Clostridia</taxon>
        <taxon>Lachnospirales</taxon>
        <taxon>Lachnospiraceae</taxon>
    </lineage>
</organism>
<name>A0A9D2PB28_9FIRM</name>
<evidence type="ECO:0000256" key="4">
    <source>
        <dbReference type="SAM" id="MobiDB-lite"/>
    </source>
</evidence>
<dbReference type="Gene3D" id="1.10.287.470">
    <property type="entry name" value="Helix hairpin bin"/>
    <property type="match status" value="1"/>
</dbReference>
<feature type="domain" description="YknX-like beta-barrel" evidence="7">
    <location>
        <begin position="390"/>
        <end position="458"/>
    </location>
</feature>
<dbReference type="SUPFAM" id="SSF111369">
    <property type="entry name" value="HlyD-like secretion proteins"/>
    <property type="match status" value="2"/>
</dbReference>
<dbReference type="InterPro" id="IPR050465">
    <property type="entry name" value="UPF0194_transport"/>
</dbReference>
<dbReference type="Proteomes" id="UP000823883">
    <property type="component" value="Unassembled WGS sequence"/>
</dbReference>
<reference evidence="8" key="2">
    <citation type="submission" date="2021-04" db="EMBL/GenBank/DDBJ databases">
        <authorList>
            <person name="Gilroy R."/>
        </authorList>
    </citation>
    <scope>NUCLEOTIDE SEQUENCE</scope>
    <source>
        <strain evidence="8">CHK183-5548</strain>
    </source>
</reference>
<dbReference type="Gene3D" id="2.40.420.20">
    <property type="match status" value="1"/>
</dbReference>
<evidence type="ECO:0000256" key="2">
    <source>
        <dbReference type="ARBA" id="ARBA00023054"/>
    </source>
</evidence>
<protein>
    <submittedName>
        <fullName evidence="8">HlyD family efflux transporter periplasmic adaptor subunit</fullName>
    </submittedName>
</protein>
<dbReference type="EMBL" id="DWWL01000010">
    <property type="protein sequence ID" value="HJC46909.1"/>
    <property type="molecule type" value="Genomic_DNA"/>
</dbReference>
<reference evidence="8" key="1">
    <citation type="journal article" date="2021" name="PeerJ">
        <title>Extensive microbial diversity within the chicken gut microbiome revealed by metagenomics and culture.</title>
        <authorList>
            <person name="Gilroy R."/>
            <person name="Ravi A."/>
            <person name="Getino M."/>
            <person name="Pursley I."/>
            <person name="Horton D.L."/>
            <person name="Alikhan N.F."/>
            <person name="Baker D."/>
            <person name="Gharbi K."/>
            <person name="Hall N."/>
            <person name="Watson M."/>
            <person name="Adriaenssens E.M."/>
            <person name="Foster-Nyarko E."/>
            <person name="Jarju S."/>
            <person name="Secka A."/>
            <person name="Antonio M."/>
            <person name="Oren A."/>
            <person name="Chaudhuri R.R."/>
            <person name="La Ragione R."/>
            <person name="Hildebrand F."/>
            <person name="Pallen M.J."/>
        </authorList>
    </citation>
    <scope>NUCLEOTIDE SEQUENCE</scope>
    <source>
        <strain evidence="8">CHK183-5548</strain>
    </source>
</reference>
<dbReference type="AlphaFoldDB" id="A0A9D2PB28"/>
<comment type="caution">
    <text evidence="8">The sequence shown here is derived from an EMBL/GenBank/DDBJ whole genome shotgun (WGS) entry which is preliminary data.</text>
</comment>
<evidence type="ECO:0000259" key="7">
    <source>
        <dbReference type="Pfam" id="PF25990"/>
    </source>
</evidence>